<dbReference type="Gene3D" id="2.40.440.10">
    <property type="entry name" value="L,D-transpeptidase catalytic domain-like"/>
    <property type="match status" value="1"/>
</dbReference>
<evidence type="ECO:0000256" key="2">
    <source>
        <dbReference type="ARBA" id="ARBA00005992"/>
    </source>
</evidence>
<evidence type="ECO:0000256" key="1">
    <source>
        <dbReference type="ARBA" id="ARBA00004752"/>
    </source>
</evidence>
<dbReference type="UniPathway" id="UPA00219"/>
<dbReference type="GO" id="GO:0071555">
    <property type="term" value="P:cell wall organization"/>
    <property type="evidence" value="ECO:0007669"/>
    <property type="project" value="UniProtKB-UniRule"/>
</dbReference>
<feature type="signal peptide" evidence="8">
    <location>
        <begin position="1"/>
        <end position="19"/>
    </location>
</feature>
<dbReference type="InterPro" id="IPR038063">
    <property type="entry name" value="Transpep_catalytic_dom"/>
</dbReference>
<evidence type="ECO:0000313" key="10">
    <source>
        <dbReference type="EMBL" id="SHH31990.1"/>
    </source>
</evidence>
<dbReference type="GO" id="GO:0071972">
    <property type="term" value="F:peptidoglycan L,D-transpeptidase activity"/>
    <property type="evidence" value="ECO:0007669"/>
    <property type="project" value="TreeGrafter"/>
</dbReference>
<dbReference type="Pfam" id="PF01471">
    <property type="entry name" value="PG_binding_1"/>
    <property type="match status" value="1"/>
</dbReference>
<evidence type="ECO:0000313" key="11">
    <source>
        <dbReference type="Proteomes" id="UP000189796"/>
    </source>
</evidence>
<feature type="active site" description="Proton donor/acceptor" evidence="7">
    <location>
        <position position="285"/>
    </location>
</feature>
<proteinExistence type="inferred from homology"/>
<dbReference type="InterPro" id="IPR050979">
    <property type="entry name" value="LD-transpeptidase"/>
</dbReference>
<dbReference type="Pfam" id="PF03734">
    <property type="entry name" value="YkuD"/>
    <property type="match status" value="1"/>
</dbReference>
<reference evidence="10 11" key="1">
    <citation type="submission" date="2016-11" db="EMBL/GenBank/DDBJ databases">
        <authorList>
            <person name="Jaros S."/>
            <person name="Januszkiewicz K."/>
            <person name="Wedrychowicz H."/>
        </authorList>
    </citation>
    <scope>NUCLEOTIDE SEQUENCE [LARGE SCALE GENOMIC DNA]</scope>
    <source>
        <strain evidence="10 11">GAS138</strain>
    </source>
</reference>
<gene>
    <name evidence="10" type="ORF">SAMN05443248_4434</name>
</gene>
<keyword evidence="8" id="KW-0732">Signal</keyword>
<organism evidence="10 11">
    <name type="scientific">Bradyrhizobium erythrophlei</name>
    <dbReference type="NCBI Taxonomy" id="1437360"/>
    <lineage>
        <taxon>Bacteria</taxon>
        <taxon>Pseudomonadati</taxon>
        <taxon>Pseudomonadota</taxon>
        <taxon>Alphaproteobacteria</taxon>
        <taxon>Hyphomicrobiales</taxon>
        <taxon>Nitrobacteraceae</taxon>
        <taxon>Bradyrhizobium</taxon>
    </lineage>
</organism>
<dbReference type="GO" id="GO:0018104">
    <property type="term" value="P:peptidoglycan-protein cross-linking"/>
    <property type="evidence" value="ECO:0007669"/>
    <property type="project" value="TreeGrafter"/>
</dbReference>
<name>A0A1M5S0I2_9BRAD</name>
<sequence>MYRTLLALVLALTISVADAAGLLNTQAVESAAFTEKLPSKEVESPLTVKVEVLLDRAHFSPGEIDGKLGENVEKAITAYSEAHGLTAGGNLTGELWAMLSADTRPVLTAYVLTENDLKGPFLKKIPAKLEDMKGLKAIRYRNVREALAEKFHMSERLLAVLNPQSKFNRAGEKIVAPNVIAHETGETKRSVAKIEVDKQRQTVKAYSQSGDLLAFYPATVGSEEKPTPDGTLKIISIDANPTYRYNPEYKFRGVKSKKAFVIGPGPNNPVGNEWIGLSKEGYGIHGTPEPSKVSKAESHGCIRLTNWDAVQLASMVKKGVPVEFENSQAKGSHQL</sequence>
<feature type="chain" id="PRO_5012816088" evidence="8">
    <location>
        <begin position="20"/>
        <end position="335"/>
    </location>
</feature>
<accession>A0A1M5S0I2</accession>
<dbReference type="SUPFAM" id="SSF47090">
    <property type="entry name" value="PGBD-like"/>
    <property type="match status" value="1"/>
</dbReference>
<evidence type="ECO:0000256" key="7">
    <source>
        <dbReference type="PROSITE-ProRule" id="PRU01373"/>
    </source>
</evidence>
<dbReference type="OrthoDB" id="9787225at2"/>
<feature type="active site" description="Nucleophile" evidence="7">
    <location>
        <position position="301"/>
    </location>
</feature>
<dbReference type="Gene3D" id="1.10.101.10">
    <property type="entry name" value="PGBD-like superfamily/PGBD"/>
    <property type="match status" value="1"/>
</dbReference>
<dbReference type="EMBL" id="LT670817">
    <property type="protein sequence ID" value="SHH31990.1"/>
    <property type="molecule type" value="Genomic_DNA"/>
</dbReference>
<evidence type="ECO:0000256" key="4">
    <source>
        <dbReference type="ARBA" id="ARBA00022960"/>
    </source>
</evidence>
<dbReference type="CDD" id="cd16913">
    <property type="entry name" value="YkuD_like"/>
    <property type="match status" value="1"/>
</dbReference>
<dbReference type="InterPro" id="IPR036365">
    <property type="entry name" value="PGBD-like_sf"/>
</dbReference>
<evidence type="ECO:0000256" key="5">
    <source>
        <dbReference type="ARBA" id="ARBA00022984"/>
    </source>
</evidence>
<feature type="domain" description="L,D-TPase catalytic" evidence="9">
    <location>
        <begin position="192"/>
        <end position="325"/>
    </location>
</feature>
<keyword evidence="6 7" id="KW-0961">Cell wall biogenesis/degradation</keyword>
<dbReference type="PROSITE" id="PS52029">
    <property type="entry name" value="LD_TPASE"/>
    <property type="match status" value="1"/>
</dbReference>
<comment type="similarity">
    <text evidence="2">Belongs to the YkuD family.</text>
</comment>
<keyword evidence="5 7" id="KW-0573">Peptidoglycan synthesis</keyword>
<dbReference type="InterPro" id="IPR005490">
    <property type="entry name" value="LD_TPept_cat_dom"/>
</dbReference>
<dbReference type="PANTHER" id="PTHR30582:SF30">
    <property type="entry name" value="BLR4375 PROTEIN"/>
    <property type="match status" value="1"/>
</dbReference>
<evidence type="ECO:0000256" key="3">
    <source>
        <dbReference type="ARBA" id="ARBA00022679"/>
    </source>
</evidence>
<dbReference type="GO" id="GO:0016740">
    <property type="term" value="F:transferase activity"/>
    <property type="evidence" value="ECO:0007669"/>
    <property type="project" value="UniProtKB-KW"/>
</dbReference>
<evidence type="ECO:0000256" key="8">
    <source>
        <dbReference type="SAM" id="SignalP"/>
    </source>
</evidence>
<dbReference type="InterPro" id="IPR036366">
    <property type="entry name" value="PGBDSf"/>
</dbReference>
<keyword evidence="3" id="KW-0808">Transferase</keyword>
<keyword evidence="10" id="KW-0449">Lipoprotein</keyword>
<dbReference type="AlphaFoldDB" id="A0A1M5S0I2"/>
<comment type="pathway">
    <text evidence="1 7">Cell wall biogenesis; peptidoglycan biosynthesis.</text>
</comment>
<evidence type="ECO:0000259" key="9">
    <source>
        <dbReference type="PROSITE" id="PS52029"/>
    </source>
</evidence>
<dbReference type="GO" id="GO:0008360">
    <property type="term" value="P:regulation of cell shape"/>
    <property type="evidence" value="ECO:0007669"/>
    <property type="project" value="UniProtKB-UniRule"/>
</dbReference>
<evidence type="ECO:0000256" key="6">
    <source>
        <dbReference type="ARBA" id="ARBA00023316"/>
    </source>
</evidence>
<keyword evidence="4 7" id="KW-0133">Cell shape</keyword>
<dbReference type="SUPFAM" id="SSF141523">
    <property type="entry name" value="L,D-transpeptidase catalytic domain-like"/>
    <property type="match status" value="1"/>
</dbReference>
<dbReference type="PANTHER" id="PTHR30582">
    <property type="entry name" value="L,D-TRANSPEPTIDASE"/>
    <property type="match status" value="1"/>
</dbReference>
<dbReference type="Proteomes" id="UP000189796">
    <property type="component" value="Chromosome I"/>
</dbReference>
<dbReference type="InterPro" id="IPR002477">
    <property type="entry name" value="Peptidoglycan-bd-like"/>
</dbReference>
<protein>
    <submittedName>
        <fullName evidence="10">Lipoprotein-anchoring transpeptidase ErfK/SrfK</fullName>
    </submittedName>
</protein>
<dbReference type="GO" id="GO:0005576">
    <property type="term" value="C:extracellular region"/>
    <property type="evidence" value="ECO:0007669"/>
    <property type="project" value="TreeGrafter"/>
</dbReference>
<dbReference type="RefSeq" id="WP_079603227.1">
    <property type="nucleotide sequence ID" value="NZ_LT670817.1"/>
</dbReference>